<dbReference type="EMBL" id="NSLJ01000035">
    <property type="protein sequence ID" value="PDP42871.1"/>
    <property type="molecule type" value="Genomic_DNA"/>
</dbReference>
<evidence type="ECO:0000313" key="2">
    <source>
        <dbReference type="EMBL" id="SCQ22426.1"/>
    </source>
</evidence>
<dbReference type="CDD" id="cd04647">
    <property type="entry name" value="LbH_MAT_like"/>
    <property type="match status" value="1"/>
</dbReference>
<sequence length="116" mass="11993">MGLGTHGFWGCAGGITIGDDTIFGNYVSLHAENHIFSDVEPPVRFQGVTHQGISIGRNCWTGAKVTILDGVSVGDGCVIAAGAVVTTQFPANCIIGGVPAKIIKYREPTCASCTTP</sequence>
<dbReference type="InterPro" id="IPR001451">
    <property type="entry name" value="Hexapep"/>
</dbReference>
<dbReference type="InterPro" id="IPR011004">
    <property type="entry name" value="Trimer_LpxA-like_sf"/>
</dbReference>
<gene>
    <name evidence="1" type="ORF">CLI86_11280</name>
    <name evidence="2" type="ORF">TFUB20_01714</name>
</gene>
<dbReference type="Pfam" id="PF00132">
    <property type="entry name" value="Hexapep"/>
    <property type="match status" value="1"/>
</dbReference>
<keyword evidence="2" id="KW-0808">Transferase</keyword>
<dbReference type="GeneID" id="34760233"/>
<protein>
    <submittedName>
        <fullName evidence="2">Putative acetyltransferase</fullName>
        <ecNumber evidence="2">2.3.1.-</ecNumber>
    </submittedName>
</protein>
<dbReference type="OrthoDB" id="9812571at2"/>
<dbReference type="EC" id="2.3.1.-" evidence="2"/>
<dbReference type="GO" id="GO:0016746">
    <property type="term" value="F:acyltransferase activity"/>
    <property type="evidence" value="ECO:0007669"/>
    <property type="project" value="UniProtKB-KW"/>
</dbReference>
<keyword evidence="2" id="KW-0012">Acyltransferase</keyword>
<dbReference type="RefSeq" id="WP_074449949.1">
    <property type="nucleotide sequence ID" value="NZ_CAJPTF010000043.1"/>
</dbReference>
<name>A0A1D3UQ79_TANFO</name>
<accession>A0A1D3UQ79</accession>
<reference evidence="1 4" key="2">
    <citation type="submission" date="2017-09" db="EMBL/GenBank/DDBJ databases">
        <title>Phase variable restriction modification systems are present in the genome sequences of periodontal pathogens Prevotella intermedia, Tannerella forsythia and Porphyromonas gingivalis.</title>
        <authorList>
            <person name="Haigh R.D."/>
            <person name="Crawford L."/>
            <person name="Ralph J."/>
            <person name="Wanford J."/>
            <person name="Vartoukian S.R."/>
            <person name="Hijazib K."/>
            <person name="Wade W."/>
            <person name="Oggioni M.R."/>
        </authorList>
    </citation>
    <scope>NUCLEOTIDE SEQUENCE [LARGE SCALE GENOMIC DNA]</scope>
    <source>
        <strain evidence="1 4">WW11663</strain>
    </source>
</reference>
<dbReference type="InterPro" id="IPR051159">
    <property type="entry name" value="Hexapeptide_acetyltransf"/>
</dbReference>
<dbReference type="PANTHER" id="PTHR23416">
    <property type="entry name" value="SIALIC ACID SYNTHASE-RELATED"/>
    <property type="match status" value="1"/>
</dbReference>
<dbReference type="Proteomes" id="UP000182057">
    <property type="component" value="Unassembled WGS sequence"/>
</dbReference>
<dbReference type="SUPFAM" id="SSF51161">
    <property type="entry name" value="Trimeric LpxA-like enzymes"/>
    <property type="match status" value="1"/>
</dbReference>
<evidence type="ECO:0000313" key="4">
    <source>
        <dbReference type="Proteomes" id="UP000219259"/>
    </source>
</evidence>
<dbReference type="AlphaFoldDB" id="A0A1D3UQ79"/>
<evidence type="ECO:0000313" key="1">
    <source>
        <dbReference type="EMBL" id="PDP42871.1"/>
    </source>
</evidence>
<dbReference type="Proteomes" id="UP000219259">
    <property type="component" value="Unassembled WGS sequence"/>
</dbReference>
<organism evidence="2 3">
    <name type="scientific">Tannerella forsythia</name>
    <name type="common">Bacteroides forsythus</name>
    <dbReference type="NCBI Taxonomy" id="28112"/>
    <lineage>
        <taxon>Bacteria</taxon>
        <taxon>Pseudomonadati</taxon>
        <taxon>Bacteroidota</taxon>
        <taxon>Bacteroidia</taxon>
        <taxon>Bacteroidales</taxon>
        <taxon>Tannerellaceae</taxon>
        <taxon>Tannerella</taxon>
    </lineage>
</organism>
<reference evidence="2 3" key="1">
    <citation type="submission" date="2016-09" db="EMBL/GenBank/DDBJ databases">
        <authorList>
            <person name="Capua I."/>
            <person name="De Benedictis P."/>
            <person name="Joannis T."/>
            <person name="Lombin L.H."/>
            <person name="Cattoli G."/>
        </authorList>
    </citation>
    <scope>NUCLEOTIDE SEQUENCE [LARGE SCALE GENOMIC DNA]</scope>
    <source>
        <strain evidence="2 3">UB20</strain>
    </source>
</reference>
<dbReference type="EMBL" id="FMMM01000060">
    <property type="protein sequence ID" value="SCQ22426.1"/>
    <property type="molecule type" value="Genomic_DNA"/>
</dbReference>
<proteinExistence type="predicted"/>
<dbReference type="Gene3D" id="2.160.10.10">
    <property type="entry name" value="Hexapeptide repeat proteins"/>
    <property type="match status" value="1"/>
</dbReference>
<evidence type="ECO:0000313" key="3">
    <source>
        <dbReference type="Proteomes" id="UP000182057"/>
    </source>
</evidence>